<evidence type="ECO:0000313" key="1">
    <source>
        <dbReference type="EMBL" id="GAI45528.1"/>
    </source>
</evidence>
<reference evidence="1" key="1">
    <citation type="journal article" date="2014" name="Front. Microbiol.">
        <title>High frequency of phylogenetically diverse reductive dehalogenase-homologous genes in deep subseafloor sedimentary metagenomes.</title>
        <authorList>
            <person name="Kawai M."/>
            <person name="Futagami T."/>
            <person name="Toyoda A."/>
            <person name="Takaki Y."/>
            <person name="Nishi S."/>
            <person name="Hori S."/>
            <person name="Arai W."/>
            <person name="Tsubouchi T."/>
            <person name="Morono Y."/>
            <person name="Uchiyama I."/>
            <person name="Ito T."/>
            <person name="Fujiyama A."/>
            <person name="Inagaki F."/>
            <person name="Takami H."/>
        </authorList>
    </citation>
    <scope>NUCLEOTIDE SEQUENCE</scope>
    <source>
        <strain evidence="1">Expedition CK06-06</strain>
    </source>
</reference>
<name>X1NPL1_9ZZZZ</name>
<accession>X1NPL1</accession>
<organism evidence="1">
    <name type="scientific">marine sediment metagenome</name>
    <dbReference type="NCBI Taxonomy" id="412755"/>
    <lineage>
        <taxon>unclassified sequences</taxon>
        <taxon>metagenomes</taxon>
        <taxon>ecological metagenomes</taxon>
    </lineage>
</organism>
<sequence length="104" mass="11683">MGMTKLSISVTEELSNAINILTKQKHMAKSRLIEQLIRESLEISRSIQSLRVKNVTSCDGCNIAFKKGSLKYNTKFGVLCTNCFSKRLGRALEEHPLIDPSKLK</sequence>
<protein>
    <submittedName>
        <fullName evidence="1">Uncharacterized protein</fullName>
    </submittedName>
</protein>
<dbReference type="EMBL" id="BARV01025591">
    <property type="protein sequence ID" value="GAI45528.1"/>
    <property type="molecule type" value="Genomic_DNA"/>
</dbReference>
<comment type="caution">
    <text evidence="1">The sequence shown here is derived from an EMBL/GenBank/DDBJ whole genome shotgun (WGS) entry which is preliminary data.</text>
</comment>
<dbReference type="AlphaFoldDB" id="X1NPL1"/>
<proteinExistence type="predicted"/>
<gene>
    <name evidence="1" type="ORF">S06H3_41508</name>
</gene>